<name>A0ABV8KJS2_9ACTN</name>
<evidence type="ECO:0000256" key="1">
    <source>
        <dbReference type="ARBA" id="ARBA00007963"/>
    </source>
</evidence>
<reference evidence="7" key="1">
    <citation type="journal article" date="2019" name="Int. J. Syst. Evol. Microbiol.">
        <title>The Global Catalogue of Microorganisms (GCM) 10K type strain sequencing project: providing services to taxonomists for standard genome sequencing and annotation.</title>
        <authorList>
            <consortium name="The Broad Institute Genomics Platform"/>
            <consortium name="The Broad Institute Genome Sequencing Center for Infectious Disease"/>
            <person name="Wu L."/>
            <person name="Ma J."/>
        </authorList>
    </citation>
    <scope>NUCLEOTIDE SEQUENCE [LARGE SCALE GENOMIC DNA]</scope>
    <source>
        <strain evidence="7">2902at01</strain>
    </source>
</reference>
<keyword evidence="3" id="KW-0479">Metal-binding</keyword>
<protein>
    <submittedName>
        <fullName evidence="6">Archease</fullName>
    </submittedName>
</protein>
<evidence type="ECO:0000259" key="5">
    <source>
        <dbReference type="Pfam" id="PF01951"/>
    </source>
</evidence>
<keyword evidence="2" id="KW-0819">tRNA processing</keyword>
<accession>A0ABV8KJS2</accession>
<sequence>MSARAEAGHRCVPHTADVRIEAWAPTREGCVAEAVAALVDSFADLSGATPVGDAAFHVGPGEDGDLLVGVLDEVIYRMDVEGRLPVRADVTAVTDGFDIRLEMTDTDRAEPVGAVPKAVALHELRFGREADGWTCGVTLDV</sequence>
<organism evidence="6 7">
    <name type="scientific">Micromonospora zhanjiangensis</name>
    <dbReference type="NCBI Taxonomy" id="1522057"/>
    <lineage>
        <taxon>Bacteria</taxon>
        <taxon>Bacillati</taxon>
        <taxon>Actinomycetota</taxon>
        <taxon>Actinomycetes</taxon>
        <taxon>Micromonosporales</taxon>
        <taxon>Micromonosporaceae</taxon>
        <taxon>Micromonospora</taxon>
    </lineage>
</organism>
<dbReference type="EMBL" id="JBHSBN010000005">
    <property type="protein sequence ID" value="MFC4106145.1"/>
    <property type="molecule type" value="Genomic_DNA"/>
</dbReference>
<dbReference type="SUPFAM" id="SSF69819">
    <property type="entry name" value="MTH1598-like"/>
    <property type="match status" value="1"/>
</dbReference>
<feature type="domain" description="Archease" evidence="5">
    <location>
        <begin position="10"/>
        <end position="141"/>
    </location>
</feature>
<dbReference type="InterPro" id="IPR036820">
    <property type="entry name" value="Archease_dom_sf"/>
</dbReference>
<evidence type="ECO:0000313" key="6">
    <source>
        <dbReference type="EMBL" id="MFC4106145.1"/>
    </source>
</evidence>
<keyword evidence="4" id="KW-0106">Calcium</keyword>
<gene>
    <name evidence="6" type="ORF">ACFOX0_09365</name>
</gene>
<comment type="caution">
    <text evidence="6">The sequence shown here is derived from an EMBL/GenBank/DDBJ whole genome shotgun (WGS) entry which is preliminary data.</text>
</comment>
<dbReference type="Pfam" id="PF01951">
    <property type="entry name" value="Archease"/>
    <property type="match status" value="1"/>
</dbReference>
<proteinExistence type="inferred from homology"/>
<keyword evidence="7" id="KW-1185">Reference proteome</keyword>
<comment type="similarity">
    <text evidence="1">Belongs to the archease family.</text>
</comment>
<evidence type="ECO:0000256" key="2">
    <source>
        <dbReference type="ARBA" id="ARBA00022694"/>
    </source>
</evidence>
<dbReference type="RefSeq" id="WP_377543640.1">
    <property type="nucleotide sequence ID" value="NZ_JBHSBN010000005.1"/>
</dbReference>
<dbReference type="InterPro" id="IPR023572">
    <property type="entry name" value="Archease_dom"/>
</dbReference>
<dbReference type="Proteomes" id="UP001595868">
    <property type="component" value="Unassembled WGS sequence"/>
</dbReference>
<evidence type="ECO:0000256" key="3">
    <source>
        <dbReference type="ARBA" id="ARBA00022723"/>
    </source>
</evidence>
<evidence type="ECO:0000256" key="4">
    <source>
        <dbReference type="ARBA" id="ARBA00022837"/>
    </source>
</evidence>
<evidence type="ECO:0000313" key="7">
    <source>
        <dbReference type="Proteomes" id="UP001595868"/>
    </source>
</evidence>
<dbReference type="Gene3D" id="3.55.10.10">
    <property type="entry name" value="Archease domain"/>
    <property type="match status" value="1"/>
</dbReference>